<evidence type="ECO:0000259" key="1">
    <source>
        <dbReference type="Pfam" id="PF05699"/>
    </source>
</evidence>
<evidence type="ECO:0000313" key="3">
    <source>
        <dbReference type="Proteomes" id="UP000478052"/>
    </source>
</evidence>
<dbReference type="PANTHER" id="PTHR45749">
    <property type="match status" value="1"/>
</dbReference>
<comment type="caution">
    <text evidence="2">The sequence shown here is derived from an EMBL/GenBank/DDBJ whole genome shotgun (WGS) entry which is preliminary data.</text>
</comment>
<gene>
    <name evidence="2" type="ORF">FWK35_00029672</name>
</gene>
<dbReference type="EMBL" id="VUJU01001283">
    <property type="protein sequence ID" value="KAF0765993.1"/>
    <property type="molecule type" value="Genomic_DNA"/>
</dbReference>
<reference evidence="2 3" key="1">
    <citation type="submission" date="2019-08" db="EMBL/GenBank/DDBJ databases">
        <title>Whole genome of Aphis craccivora.</title>
        <authorList>
            <person name="Voronova N.V."/>
            <person name="Shulinski R.S."/>
            <person name="Bandarenka Y.V."/>
            <person name="Zhorov D.G."/>
            <person name="Warner D."/>
        </authorList>
    </citation>
    <scope>NUCLEOTIDE SEQUENCE [LARGE SCALE GENOMIC DNA]</scope>
    <source>
        <strain evidence="2">180601</strain>
        <tissue evidence="2">Whole Body</tissue>
    </source>
</reference>
<evidence type="ECO:0000313" key="2">
    <source>
        <dbReference type="EMBL" id="KAF0765993.1"/>
    </source>
</evidence>
<dbReference type="AlphaFoldDB" id="A0A6G0Z654"/>
<feature type="domain" description="HAT C-terminal dimerisation" evidence="1">
    <location>
        <begin position="205"/>
        <end position="259"/>
    </location>
</feature>
<dbReference type="OrthoDB" id="8360890at2759"/>
<sequence length="267" mass="30865">MDRKRKHQNNILNYFKKTKTIDNYEHNIKTENKNDTTTQNVSQVAQTHIVATSTSQDNEIHNVNDVGNYTRIGTTLNKITDQERYIICHPWVPPNVVADEITDNSISEQFSFCVRYFDTDNCTVEEYFIGFTKVENVTGENLTDTIFRLLKENNLDISLLIGQGYDGAANMSVLHEELCLWKELWKTKSEKADTPMEAYKSVYMFPNIECLFKIFCIIPVTTATSKRSFSSLKRIKTYLWSTMNQSRLNGLAMLNINKDIKITPEEV</sequence>
<dbReference type="GO" id="GO:0046983">
    <property type="term" value="F:protein dimerization activity"/>
    <property type="evidence" value="ECO:0007669"/>
    <property type="project" value="InterPro"/>
</dbReference>
<accession>A0A6G0Z654</accession>
<dbReference type="InterPro" id="IPR012337">
    <property type="entry name" value="RNaseH-like_sf"/>
</dbReference>
<dbReference type="SUPFAM" id="SSF53098">
    <property type="entry name" value="Ribonuclease H-like"/>
    <property type="match status" value="1"/>
</dbReference>
<keyword evidence="3" id="KW-1185">Reference proteome</keyword>
<dbReference type="PANTHER" id="PTHR45749:SF21">
    <property type="entry name" value="DUF4371 DOMAIN-CONTAINING PROTEIN"/>
    <property type="match status" value="1"/>
</dbReference>
<proteinExistence type="predicted"/>
<dbReference type="Pfam" id="PF05699">
    <property type="entry name" value="Dimer_Tnp_hAT"/>
    <property type="match status" value="1"/>
</dbReference>
<dbReference type="InterPro" id="IPR008906">
    <property type="entry name" value="HATC_C_dom"/>
</dbReference>
<protein>
    <submittedName>
        <fullName evidence="2">52 kDa repressor of the inhibitor of the protein kinase-like</fullName>
    </submittedName>
</protein>
<organism evidence="2 3">
    <name type="scientific">Aphis craccivora</name>
    <name type="common">Cowpea aphid</name>
    <dbReference type="NCBI Taxonomy" id="307492"/>
    <lineage>
        <taxon>Eukaryota</taxon>
        <taxon>Metazoa</taxon>
        <taxon>Ecdysozoa</taxon>
        <taxon>Arthropoda</taxon>
        <taxon>Hexapoda</taxon>
        <taxon>Insecta</taxon>
        <taxon>Pterygota</taxon>
        <taxon>Neoptera</taxon>
        <taxon>Paraneoptera</taxon>
        <taxon>Hemiptera</taxon>
        <taxon>Sternorrhyncha</taxon>
        <taxon>Aphidomorpha</taxon>
        <taxon>Aphidoidea</taxon>
        <taxon>Aphididae</taxon>
        <taxon>Aphidini</taxon>
        <taxon>Aphis</taxon>
        <taxon>Aphis</taxon>
    </lineage>
</organism>
<dbReference type="Proteomes" id="UP000478052">
    <property type="component" value="Unassembled WGS sequence"/>
</dbReference>
<name>A0A6G0Z654_APHCR</name>